<dbReference type="Proteomes" id="UP000256297">
    <property type="component" value="Unassembled WGS sequence"/>
</dbReference>
<organism evidence="1 2">
    <name type="scientific">Cupriavidus taiwanensis</name>
    <dbReference type="NCBI Taxonomy" id="164546"/>
    <lineage>
        <taxon>Bacteria</taxon>
        <taxon>Pseudomonadati</taxon>
        <taxon>Pseudomonadota</taxon>
        <taxon>Betaproteobacteria</taxon>
        <taxon>Burkholderiales</taxon>
        <taxon>Burkholderiaceae</taxon>
        <taxon>Cupriavidus</taxon>
    </lineage>
</organism>
<evidence type="ECO:0000313" key="1">
    <source>
        <dbReference type="EMBL" id="SOY77967.1"/>
    </source>
</evidence>
<evidence type="ECO:0000313" key="2">
    <source>
        <dbReference type="Proteomes" id="UP000256297"/>
    </source>
</evidence>
<dbReference type="EMBL" id="OFSP01000079">
    <property type="protein sequence ID" value="SOY77967.1"/>
    <property type="molecule type" value="Genomic_DNA"/>
</dbReference>
<name>A0A375CRT6_9BURK</name>
<dbReference type="AlphaFoldDB" id="A0A375CRT6"/>
<comment type="caution">
    <text evidence="1">The sequence shown here is derived from an EMBL/GenBank/DDBJ whole genome shotgun (WGS) entry which is preliminary data.</text>
</comment>
<accession>A0A375CRT6</accession>
<reference evidence="2" key="1">
    <citation type="submission" date="2018-01" db="EMBL/GenBank/DDBJ databases">
        <authorList>
            <person name="Gaut B.S."/>
            <person name="Morton B.R."/>
            <person name="Clegg M.T."/>
            <person name="Duvall M.R."/>
        </authorList>
    </citation>
    <scope>NUCLEOTIDE SEQUENCE [LARGE SCALE GENOMIC DNA]</scope>
</reference>
<sequence length="73" mass="7775">MPWCISIRGNHEDLVFAPARGAIERSRHACALAGHKCAGGLLGLLPKPLLCPAESDARLAQGRMQLSKGRGGW</sequence>
<proteinExistence type="predicted"/>
<gene>
    <name evidence="1" type="ORF">CBM2589_U20033</name>
</gene>
<protein>
    <submittedName>
        <fullName evidence="1">Uncharacterized protein</fullName>
    </submittedName>
</protein>